<dbReference type="Pfam" id="PF00583">
    <property type="entry name" value="Acetyltransf_1"/>
    <property type="match status" value="1"/>
</dbReference>
<dbReference type="InterPro" id="IPR050769">
    <property type="entry name" value="NAT_camello-type"/>
</dbReference>
<dbReference type="CDD" id="cd04301">
    <property type="entry name" value="NAT_SF"/>
    <property type="match status" value="1"/>
</dbReference>
<evidence type="ECO:0000313" key="3">
    <source>
        <dbReference type="EMBL" id="WPG99760.1"/>
    </source>
</evidence>
<dbReference type="Proteomes" id="UP001303373">
    <property type="component" value="Chromosome 3"/>
</dbReference>
<reference evidence="3 4" key="1">
    <citation type="submission" date="2023-11" db="EMBL/GenBank/DDBJ databases">
        <title>An acidophilic fungus is an integral part of prey digestion in a carnivorous sundew plant.</title>
        <authorList>
            <person name="Tsai I.J."/>
        </authorList>
    </citation>
    <scope>NUCLEOTIDE SEQUENCE [LARGE SCALE GENOMIC DNA]</scope>
    <source>
        <strain evidence="3">169a</strain>
    </source>
</reference>
<evidence type="ECO:0000256" key="1">
    <source>
        <dbReference type="ARBA" id="ARBA00022679"/>
    </source>
</evidence>
<accession>A0AAQ3R8N0</accession>
<dbReference type="Gene3D" id="3.40.630.30">
    <property type="match status" value="1"/>
</dbReference>
<protein>
    <submittedName>
        <fullName evidence="3">GNAT domain, acyl-CoA N-acyltransferase</fullName>
    </submittedName>
</protein>
<keyword evidence="4" id="KW-1185">Reference proteome</keyword>
<keyword evidence="1" id="KW-0808">Transferase</keyword>
<dbReference type="EMBL" id="CP138582">
    <property type="protein sequence ID" value="WPG99760.1"/>
    <property type="molecule type" value="Genomic_DNA"/>
</dbReference>
<dbReference type="SUPFAM" id="SSF55729">
    <property type="entry name" value="Acyl-CoA N-acyltransferases (Nat)"/>
    <property type="match status" value="1"/>
</dbReference>
<sequence>MLATIRRRTDADLDACIQLLAAVNAKDGYPVEGISGGKAFLGPGPAWVAEMEGRIIGHVGIKQASMDDVSVALWWKLHPGDRVAVLGRLMVHPGVRGAGIASKLIEAGTLWARDNQRRLVLFGLPHNTGALQLYQKLGWHHYGNTTHTFDGREWTALCYSSPELNDIKKSIE</sequence>
<feature type="domain" description="N-acetyltransferase" evidence="2">
    <location>
        <begin position="3"/>
        <end position="164"/>
    </location>
</feature>
<dbReference type="PANTHER" id="PTHR13947">
    <property type="entry name" value="GNAT FAMILY N-ACETYLTRANSFERASE"/>
    <property type="match status" value="1"/>
</dbReference>
<dbReference type="PANTHER" id="PTHR13947:SF37">
    <property type="entry name" value="LD18367P"/>
    <property type="match status" value="1"/>
</dbReference>
<evidence type="ECO:0000313" key="4">
    <source>
        <dbReference type="Proteomes" id="UP001303373"/>
    </source>
</evidence>
<dbReference type="InterPro" id="IPR016181">
    <property type="entry name" value="Acyl_CoA_acyltransferase"/>
</dbReference>
<gene>
    <name evidence="3" type="ORF">R9X50_00257900</name>
</gene>
<organism evidence="3 4">
    <name type="scientific">Acrodontium crateriforme</name>
    <dbReference type="NCBI Taxonomy" id="150365"/>
    <lineage>
        <taxon>Eukaryota</taxon>
        <taxon>Fungi</taxon>
        <taxon>Dikarya</taxon>
        <taxon>Ascomycota</taxon>
        <taxon>Pezizomycotina</taxon>
        <taxon>Dothideomycetes</taxon>
        <taxon>Dothideomycetidae</taxon>
        <taxon>Mycosphaerellales</taxon>
        <taxon>Teratosphaeriaceae</taxon>
        <taxon>Acrodontium</taxon>
    </lineage>
</organism>
<dbReference type="AlphaFoldDB" id="A0AAQ3R8N0"/>
<dbReference type="InterPro" id="IPR000182">
    <property type="entry name" value="GNAT_dom"/>
</dbReference>
<name>A0AAQ3R8N0_9PEZI</name>
<proteinExistence type="predicted"/>
<dbReference type="PROSITE" id="PS51186">
    <property type="entry name" value="GNAT"/>
    <property type="match status" value="1"/>
</dbReference>
<evidence type="ECO:0000259" key="2">
    <source>
        <dbReference type="PROSITE" id="PS51186"/>
    </source>
</evidence>
<dbReference type="GO" id="GO:0008080">
    <property type="term" value="F:N-acetyltransferase activity"/>
    <property type="evidence" value="ECO:0007669"/>
    <property type="project" value="InterPro"/>
</dbReference>